<feature type="transmembrane region" description="Helical" evidence="3">
    <location>
        <begin position="491"/>
        <end position="508"/>
    </location>
</feature>
<dbReference type="SMART" id="SM00062">
    <property type="entry name" value="PBPb"/>
    <property type="match status" value="1"/>
</dbReference>
<keyword evidence="3" id="KW-0472">Membrane</keyword>
<dbReference type="InterPro" id="IPR000160">
    <property type="entry name" value="GGDEF_dom"/>
</dbReference>
<keyword evidence="3" id="KW-1133">Transmembrane helix</keyword>
<dbReference type="NCBIfam" id="TIGR00254">
    <property type="entry name" value="GGDEF"/>
    <property type="match status" value="1"/>
</dbReference>
<dbReference type="SUPFAM" id="SSF53850">
    <property type="entry name" value="Periplasmic binding protein-like II"/>
    <property type="match status" value="2"/>
</dbReference>
<protein>
    <submittedName>
        <fullName evidence="6">GGDEF domain-containing protein</fullName>
    </submittedName>
</protein>
<evidence type="ECO:0000313" key="6">
    <source>
        <dbReference type="EMBL" id="AXY02319.1"/>
    </source>
</evidence>
<evidence type="ECO:0000259" key="5">
    <source>
        <dbReference type="PROSITE" id="PS50887"/>
    </source>
</evidence>
<keyword evidence="3" id="KW-0812">Transmembrane</keyword>
<keyword evidence="2 4" id="KW-0732">Signal</keyword>
<dbReference type="Pfam" id="PF00990">
    <property type="entry name" value="GGDEF"/>
    <property type="match status" value="1"/>
</dbReference>
<feature type="chain" id="PRO_5045586489" evidence="4">
    <location>
        <begin position="23"/>
        <end position="670"/>
    </location>
</feature>
<dbReference type="PANTHER" id="PTHR35936">
    <property type="entry name" value="MEMBRANE-BOUND LYTIC MUREIN TRANSGLYCOSYLASE F"/>
    <property type="match status" value="1"/>
</dbReference>
<evidence type="ECO:0000256" key="2">
    <source>
        <dbReference type="ARBA" id="ARBA00022729"/>
    </source>
</evidence>
<dbReference type="SUPFAM" id="SSF55073">
    <property type="entry name" value="Nucleotide cyclase"/>
    <property type="match status" value="1"/>
</dbReference>
<dbReference type="PANTHER" id="PTHR35936:SF37">
    <property type="entry name" value="AMINO ACID ABC TRANSPORTER SUBSTRATE-BINDING PROTEIN"/>
    <property type="match status" value="1"/>
</dbReference>
<keyword evidence="7" id="KW-1185">Reference proteome</keyword>
<feature type="domain" description="GGDEF" evidence="5">
    <location>
        <begin position="535"/>
        <end position="667"/>
    </location>
</feature>
<dbReference type="CDD" id="cd01949">
    <property type="entry name" value="GGDEF"/>
    <property type="match status" value="1"/>
</dbReference>
<dbReference type="EMBL" id="CP032093">
    <property type="protein sequence ID" value="AXY02319.1"/>
    <property type="molecule type" value="Genomic_DNA"/>
</dbReference>
<dbReference type="InterPro" id="IPR029787">
    <property type="entry name" value="Nucleotide_cyclase"/>
</dbReference>
<reference evidence="6 7" key="1">
    <citation type="submission" date="2018-08" db="EMBL/GenBank/DDBJ databases">
        <title>Genomic taxonomy of the Vibrionaceae family.</title>
        <authorList>
            <person name="Gomez-Gil B."/>
            <person name="Tanaka M."/>
            <person name="Sawabe T."/>
            <person name="Enciso-Ibarra K."/>
        </authorList>
    </citation>
    <scope>NUCLEOTIDE SEQUENCE [LARGE SCALE GENOMIC DNA]</scope>
    <source>
        <strain evidence="6 7">CAIM 1831</strain>
    </source>
</reference>
<dbReference type="Gene3D" id="3.40.190.10">
    <property type="entry name" value="Periplasmic binding protein-like II"/>
    <property type="match status" value="4"/>
</dbReference>
<organism evidence="6 7">
    <name type="scientific">Vibrio alfacsensis</name>
    <dbReference type="NCBI Taxonomy" id="1074311"/>
    <lineage>
        <taxon>Bacteria</taxon>
        <taxon>Pseudomonadati</taxon>
        <taxon>Pseudomonadota</taxon>
        <taxon>Gammaproteobacteria</taxon>
        <taxon>Vibrionales</taxon>
        <taxon>Vibrionaceae</taxon>
        <taxon>Vibrio</taxon>
    </lineage>
</organism>
<proteinExistence type="inferred from homology"/>
<gene>
    <name evidence="6" type="ORF">D1115_04835</name>
</gene>
<dbReference type="Pfam" id="PF00497">
    <property type="entry name" value="SBP_bac_3"/>
    <property type="match status" value="2"/>
</dbReference>
<dbReference type="InterPro" id="IPR043128">
    <property type="entry name" value="Rev_trsase/Diguanyl_cyclase"/>
</dbReference>
<evidence type="ECO:0000313" key="7">
    <source>
        <dbReference type="Proteomes" id="UP000262832"/>
    </source>
</evidence>
<name>A0ABM6YWT1_9VIBR</name>
<evidence type="ECO:0000256" key="3">
    <source>
        <dbReference type="SAM" id="Phobius"/>
    </source>
</evidence>
<dbReference type="Gene3D" id="3.30.70.270">
    <property type="match status" value="1"/>
</dbReference>
<feature type="signal peptide" evidence="4">
    <location>
        <begin position="1"/>
        <end position="22"/>
    </location>
</feature>
<dbReference type="Proteomes" id="UP000262832">
    <property type="component" value="Chromosome I"/>
</dbReference>
<comment type="similarity">
    <text evidence="1">Belongs to the bacterial solute-binding protein 3 family.</text>
</comment>
<sequence>MVKVVRSLLFLACLLFSLCVKAEVTTLSTYKVATEADDVVTRVLFDAIAKEFSIHIEYVTYSNFDAILEAVAKGEADFAGNITYTEARAKRFSYSRPTNIEYTYLYAISDVSLRDASVIGVPHGTIYADLITENYPYITLIAYQGHEEAVALMRARRVDGVVDAINQLKPMLLEGVEATLLNDHISIKPVSIVSRKGTHIDELEKFSSFIHSEKVQKLLRHEITQYQFELRQTALRESIKTLPFDLDKPITIKFEPLYPYVVYQPDGSVNGLTADVVLRSCDILALNCQVISKPDESWESMYQEFIKGDFDVLAPFTISQKRQHFSHFPQPHYSPAAVMVKRLGYKTNVYSHVSQLISERIGVVKDDFFDQMLTRMLPLKDIHRYPSQTELLDAMLAKEVDYIPMDTAMLNHLLRQSELIPIEQDNAIGEFYHSQLSIGLVDNERGGLLAPYFSRAISMLDLEKIIATYDLRPDWRTALEYEIRLATQTQVLFVSVLVVALGITLYLYRQSNTDNLTGLRNRRALQVKYRNGFSKDLTILYLDINKFKKINDTYGHQSGDEVLKLIAAKIRRVWDGTGYRIGGDEFILLGYPSDEQLTLALKELRKLGAKDGLVGDVSNVTISVGVSRQRERFVSLQKGLHLADADMYNSKMRSKPVNTKQATACEAVGE</sequence>
<dbReference type="RefSeq" id="WP_128812255.1">
    <property type="nucleotide sequence ID" value="NZ_CP032093.1"/>
</dbReference>
<accession>A0ABM6YWT1</accession>
<dbReference type="PROSITE" id="PS50887">
    <property type="entry name" value="GGDEF"/>
    <property type="match status" value="1"/>
</dbReference>
<evidence type="ECO:0000256" key="1">
    <source>
        <dbReference type="ARBA" id="ARBA00010333"/>
    </source>
</evidence>
<evidence type="ECO:0000256" key="4">
    <source>
        <dbReference type="SAM" id="SignalP"/>
    </source>
</evidence>
<dbReference type="InterPro" id="IPR001638">
    <property type="entry name" value="Solute-binding_3/MltF_N"/>
</dbReference>
<dbReference type="SMART" id="SM00267">
    <property type="entry name" value="GGDEF"/>
    <property type="match status" value="1"/>
</dbReference>